<sequence>MASPFIPPPDPIPNSPSSKQRRRNAALSCAECRRCSRIFPCASCVKKGCAAICPKGSLTTGKGNRFILANTEVLHDKIGVLSSRVRQLEDALAETYAMYSGERHPLLSDELLQIKRPLERESRNEMPSPPEAESAESIDAVGSLSISDTGRTNFYGQTANSYNEAGSEEDDDITSPASVELPIPNTLHWRSYAFPFASNVAGNVEDIRAVLLSNLPDSNTVRRQLDIYWRLGSWMYTPIEQSDFYTSVYNRVFDPEAGADHDRIHSHRIAVVYMMLAIGALLDLDAPPHSYDANHYYQLGRAALSVDSIFEEQSIPAIQALLLMSHYMFLSDIDGPRWALMGLVVKLAHSTRMRHYRRRALFWEIYTYDSWQSLTYGRPPSFSVLHIDTQMPQDSTRDESGEEEMGFQLWKYRFSSQCMSVVHDQVFGARTPNYKVLQQLDRKVRDFYTPPSLQVPGFGGPMMDVESVPVFLTLQRYIGFAIREMSESVLGSKQDARLHSTALFYMHRGFFARAIEDSPDDPLGSKYAPSVLAVYNGACSFVGLVRSLFSQQPLLTERMWFLFTHVFSCAIVLGSIPIKCPKMALARSALSHLDSALRLFEDVSQNSRAIKVLPVLRKQRERAATTMAELQLRKDPQSPRMTPDYEGDVKREDEELATLGGKTRLVPRKPPSSSASSPTTASASPRSSPAISNILPALSYASHLSTPPQVNALPPAAPPPPPGQPSQPIAWQRPEYHSHPHQPPQPYQPPQSITQPHHTHNHNQPQTPQPNNHLHMEHQAHSGPSRGFNYTQYWQHQQASEYSYNGMHAGASAAYMPSSPGSMCFDYATSLRAEQYLSAGHATSLHNHHPSQAMPVTSDYSPGTDPNMAWNDLVAQFNHV</sequence>
<dbReference type="Proteomes" id="UP001207468">
    <property type="component" value="Unassembled WGS sequence"/>
</dbReference>
<proteinExistence type="predicted"/>
<accession>A0ACC0UK94</accession>
<comment type="caution">
    <text evidence="1">The sequence shown here is derived from an EMBL/GenBank/DDBJ whole genome shotgun (WGS) entry which is preliminary data.</text>
</comment>
<protein>
    <submittedName>
        <fullName evidence="1">Uncharacterized protein</fullName>
    </submittedName>
</protein>
<organism evidence="1 2">
    <name type="scientific">Russula earlei</name>
    <dbReference type="NCBI Taxonomy" id="71964"/>
    <lineage>
        <taxon>Eukaryota</taxon>
        <taxon>Fungi</taxon>
        <taxon>Dikarya</taxon>
        <taxon>Basidiomycota</taxon>
        <taxon>Agaricomycotina</taxon>
        <taxon>Agaricomycetes</taxon>
        <taxon>Russulales</taxon>
        <taxon>Russulaceae</taxon>
        <taxon>Russula</taxon>
    </lineage>
</organism>
<keyword evidence="2" id="KW-1185">Reference proteome</keyword>
<evidence type="ECO:0000313" key="1">
    <source>
        <dbReference type="EMBL" id="KAI9511527.1"/>
    </source>
</evidence>
<gene>
    <name evidence="1" type="ORF">F5148DRAFT_1274169</name>
</gene>
<evidence type="ECO:0000313" key="2">
    <source>
        <dbReference type="Proteomes" id="UP001207468"/>
    </source>
</evidence>
<reference evidence="1" key="1">
    <citation type="submission" date="2021-03" db="EMBL/GenBank/DDBJ databases">
        <title>Evolutionary priming and transition to the ectomycorrhizal habit in an iconic lineage of mushroom-forming fungi: is preadaptation a requirement?</title>
        <authorList>
            <consortium name="DOE Joint Genome Institute"/>
            <person name="Looney B.P."/>
            <person name="Miyauchi S."/>
            <person name="Morin E."/>
            <person name="Drula E."/>
            <person name="Courty P.E."/>
            <person name="Chicoki N."/>
            <person name="Fauchery L."/>
            <person name="Kohler A."/>
            <person name="Kuo A."/>
            <person name="LaButti K."/>
            <person name="Pangilinan J."/>
            <person name="Lipzen A."/>
            <person name="Riley R."/>
            <person name="Andreopoulos W."/>
            <person name="He G."/>
            <person name="Johnson J."/>
            <person name="Barry K.W."/>
            <person name="Grigoriev I.V."/>
            <person name="Nagy L."/>
            <person name="Hibbett D."/>
            <person name="Henrissat B."/>
            <person name="Matheny P.B."/>
            <person name="Labbe J."/>
            <person name="Martin A.F."/>
        </authorList>
    </citation>
    <scope>NUCLEOTIDE SEQUENCE</scope>
    <source>
        <strain evidence="1">BPL698</strain>
    </source>
</reference>
<dbReference type="EMBL" id="JAGFNK010000020">
    <property type="protein sequence ID" value="KAI9511527.1"/>
    <property type="molecule type" value="Genomic_DNA"/>
</dbReference>
<name>A0ACC0UK94_9AGAM</name>